<evidence type="ECO:0000313" key="5">
    <source>
        <dbReference type="Proteomes" id="UP000294613"/>
    </source>
</evidence>
<protein>
    <recommendedName>
        <fullName evidence="2">LysM domain-containing protein</fullName>
    </recommendedName>
</protein>
<dbReference type="EMBL" id="SLZV01000028">
    <property type="protein sequence ID" value="TCS63722.1"/>
    <property type="molecule type" value="Genomic_DNA"/>
</dbReference>
<evidence type="ECO:0000256" key="1">
    <source>
        <dbReference type="SAM" id="Phobius"/>
    </source>
</evidence>
<evidence type="ECO:0000313" key="4">
    <source>
        <dbReference type="EMBL" id="TCS63722.1"/>
    </source>
</evidence>
<keyword evidence="1" id="KW-0812">Transmembrane</keyword>
<dbReference type="PROSITE" id="PS51782">
    <property type="entry name" value="LYSM"/>
    <property type="match status" value="1"/>
</dbReference>
<dbReference type="EMBL" id="BHEO01000008">
    <property type="protein sequence ID" value="GBU06180.1"/>
    <property type="molecule type" value="Genomic_DNA"/>
</dbReference>
<evidence type="ECO:0000259" key="2">
    <source>
        <dbReference type="PROSITE" id="PS51782"/>
    </source>
</evidence>
<keyword evidence="1" id="KW-1133">Transmembrane helix</keyword>
<feature type="transmembrane region" description="Helical" evidence="1">
    <location>
        <begin position="21"/>
        <end position="42"/>
    </location>
</feature>
<evidence type="ECO:0000313" key="6">
    <source>
        <dbReference type="Proteomes" id="UP000702954"/>
    </source>
</evidence>
<dbReference type="Proteomes" id="UP000294613">
    <property type="component" value="Unassembled WGS sequence"/>
</dbReference>
<feature type="domain" description="LysM" evidence="2">
    <location>
        <begin position="60"/>
        <end position="112"/>
    </location>
</feature>
<sequence length="122" mass="13904">MSKHRAYAVKIRKQRAMRRRCIVSLFSILAAFYISAVGSILFTNAHGNASEEPVVGKYYKSIQIQKGDTLQSLADTYAKDSDRKTIARYIKEVKKLNGMWLNDLCAGDYLLIIYYDSVPEVM</sequence>
<reference evidence="3 6" key="1">
    <citation type="journal article" date="2018" name="Int. J. Syst. Evol. Microbiol.">
        <title>Draft Genome Sequence of Faecalimonas umbilicata JCM 30896T, an Acetate-Producing Bacterium Isolated from Human Feces.</title>
        <authorList>
            <person name="Sakamoto M."/>
            <person name="Ikeyama N."/>
            <person name="Yuki M."/>
            <person name="Ohkuma M."/>
        </authorList>
    </citation>
    <scope>NUCLEOTIDE SEQUENCE [LARGE SCALE GENOMIC DNA]</scope>
    <source>
        <strain evidence="3 6">EGH7</strain>
    </source>
</reference>
<dbReference type="AlphaFoldDB" id="A0A4R3JD51"/>
<accession>A0A4R3JD51</accession>
<evidence type="ECO:0000313" key="3">
    <source>
        <dbReference type="EMBL" id="GBU06180.1"/>
    </source>
</evidence>
<reference evidence="4 5" key="2">
    <citation type="submission" date="2019-03" db="EMBL/GenBank/DDBJ databases">
        <title>Genomic Encyclopedia of Type Strains, Phase IV (KMG-IV): sequencing the most valuable type-strain genomes for metagenomic binning, comparative biology and taxonomic classification.</title>
        <authorList>
            <person name="Goeker M."/>
        </authorList>
    </citation>
    <scope>NUCLEOTIDE SEQUENCE [LARGE SCALE GENOMIC DNA]</scope>
    <source>
        <strain evidence="4 5">DSM 103426</strain>
    </source>
</reference>
<dbReference type="InterPro" id="IPR018392">
    <property type="entry name" value="LysM"/>
</dbReference>
<comment type="caution">
    <text evidence="4">The sequence shown here is derived from an EMBL/GenBank/DDBJ whole genome shotgun (WGS) entry which is preliminary data.</text>
</comment>
<name>A0A4R3JD51_9FIRM</name>
<gene>
    <name evidence="4" type="ORF">EDD74_12834</name>
    <name evidence="3" type="ORF">FAEUMB_27210</name>
</gene>
<proteinExistence type="predicted"/>
<dbReference type="Proteomes" id="UP000702954">
    <property type="component" value="Unassembled WGS sequence"/>
</dbReference>
<dbReference type="RefSeq" id="WP_116442230.1">
    <property type="nucleotide sequence ID" value="NZ_BHEO01000008.1"/>
</dbReference>
<organism evidence="4 5">
    <name type="scientific">Faecalimonas umbilicata</name>
    <dbReference type="NCBI Taxonomy" id="1912855"/>
    <lineage>
        <taxon>Bacteria</taxon>
        <taxon>Bacillati</taxon>
        <taxon>Bacillota</taxon>
        <taxon>Clostridia</taxon>
        <taxon>Lachnospirales</taxon>
        <taxon>Lachnospiraceae</taxon>
        <taxon>Faecalimonas</taxon>
    </lineage>
</organism>
<keyword evidence="1" id="KW-0472">Membrane</keyword>
<keyword evidence="6" id="KW-1185">Reference proteome</keyword>